<dbReference type="InterPro" id="IPR058954">
    <property type="entry name" value="AAA_lid_SMAX1"/>
</dbReference>
<dbReference type="Proteomes" id="UP000737018">
    <property type="component" value="Unassembled WGS sequence"/>
</dbReference>
<evidence type="ECO:0000259" key="6">
    <source>
        <dbReference type="PROSITE" id="PS51903"/>
    </source>
</evidence>
<proteinExistence type="inferred from homology"/>
<dbReference type="InterPro" id="IPR051650">
    <property type="entry name" value="SL_signaling_regulator"/>
</dbReference>
<dbReference type="SUPFAM" id="SSF52540">
    <property type="entry name" value="P-loop containing nucleoside triphosphate hydrolases"/>
    <property type="match status" value="1"/>
</dbReference>
<dbReference type="OrthoDB" id="1723324at2759"/>
<dbReference type="PANTHER" id="PTHR43572:SF38">
    <property type="entry name" value="PROTEIN SMAX1-LIKE 6"/>
    <property type="match status" value="1"/>
</dbReference>
<dbReference type="Pfam" id="PF07724">
    <property type="entry name" value="AAA_2"/>
    <property type="match status" value="1"/>
</dbReference>
<evidence type="ECO:0000256" key="4">
    <source>
        <dbReference type="ARBA" id="ARBA00023163"/>
    </source>
</evidence>
<keyword evidence="2 5" id="KW-0677">Repeat</keyword>
<evidence type="ECO:0000256" key="1">
    <source>
        <dbReference type="ARBA" id="ARBA00008675"/>
    </source>
</evidence>
<dbReference type="PANTHER" id="PTHR43572">
    <property type="entry name" value="CHAPERONE PROTEIN CLPD, CHLOROPLASTIC"/>
    <property type="match status" value="1"/>
</dbReference>
<organism evidence="7 8">
    <name type="scientific">Castanea mollissima</name>
    <name type="common">Chinese chestnut</name>
    <dbReference type="NCBI Taxonomy" id="60419"/>
    <lineage>
        <taxon>Eukaryota</taxon>
        <taxon>Viridiplantae</taxon>
        <taxon>Streptophyta</taxon>
        <taxon>Embryophyta</taxon>
        <taxon>Tracheophyta</taxon>
        <taxon>Spermatophyta</taxon>
        <taxon>Magnoliopsida</taxon>
        <taxon>eudicotyledons</taxon>
        <taxon>Gunneridae</taxon>
        <taxon>Pentapetalae</taxon>
        <taxon>rosids</taxon>
        <taxon>fabids</taxon>
        <taxon>Fagales</taxon>
        <taxon>Fagaceae</taxon>
        <taxon>Castanea</taxon>
    </lineage>
</organism>
<keyword evidence="3" id="KW-0805">Transcription regulation</keyword>
<protein>
    <recommendedName>
        <fullName evidence="6">Clp R domain-containing protein</fullName>
    </recommendedName>
</protein>
<evidence type="ECO:0000256" key="2">
    <source>
        <dbReference type="ARBA" id="ARBA00022737"/>
    </source>
</evidence>
<dbReference type="InterPro" id="IPR058680">
    <property type="entry name" value="NBD_SMAX1-like"/>
</dbReference>
<dbReference type="Pfam" id="PF26587">
    <property type="entry name" value="AAA_lid_SMAX1"/>
    <property type="match status" value="1"/>
</dbReference>
<sequence>MPTPVSAARQCLTEEAARALDDAVAVARRRSHAQTTSLHAVSALLALPSSSLREACARARSSAYSPRLQFRALELSVGVSLDRLPSSKSVEEPPVSNSLMAAIKRSQANQRRHPDNFHYQIIQSQSQQQQQQQTTSLLKVELKHFILSILDDPIVSRVFGEAGFRSTDIKLAIIHPPVSRFARTRCPPVFLCNLTDPDLTQRRSSFGFPGMEDENSRRIAEVLVRKSGKRNPLLLGVCAMDALRGFTERVKKGGDSVLPSELSGVSVICIGNEISEFVNGGGSEEKMGLTLKLKEVGELQCLDEHERGGRVVVNFGDLKALVEDNDDSSEGGVSFVVSRLSQLMELHGERVWLMGAAGSYDTYSKFVGKFPSIEKDWDLNTLPITSSNKPSGDGFPYKSSLMGSFVPFGGFFPTSSDFTNPLSITSQSFTRCKQCTEKFEQEVAVIQKGGLTISGADQYSESIPRLQMSELDTGKGVDVAKTKDDSTTLNAKILGLQRKWNSTCQHLHQAQTFPKLDISHARSQVPSAEGLHFVTTRKETSIDSTLNEVQCEKPSSHMVTDWQKLFQLKQNIQIPVASDAKNAKFQSELSVKVSKSQQIEVESPWLSTYSMPNMGLPPDRTSPSSITSVTTDLGLGTLYASTSQEPDSPKLPGCKDHLQHFSGSISAEVDAVSENTSHQIARSSSCSGPNMAGQADPSDLKSLSRFLAEKVCWQHEAICSISQAITCCKSGNGRRRGSGPIGDIWLTFLGPDIVGKRKIASALAEIMFSTRESLISVDLGSQDRVYQSDSMFEHQELDGYNVKFRGKTVVDYIYGELSKKPHSVVFLENVDKADFLAQSSLSQAIRTGKFADSRGREISINNMIFVVTSTVLKGDRTFFSNKEPMEFSEERILKAKRYQIKILNECVARDASRSSGMNVRITLRKGTSNPSSVNKRKLIDTCESLEQGETFKIQACARKVSKSFLDLNLPVEVMEDVSCGDYDSDSISENSEAWLEEFFGEVDEKVDFKPFDFDALAGKIVKDISLQFQRTIGSEVQLEIDYEVMVQILAAAWLSDRKRAVEEWVEQVLSRSFAEAQQKYHLTAQSVLKLVTCEGLFGVEQAPGLGACLPARVHLN</sequence>
<dbReference type="GO" id="GO:0005524">
    <property type="term" value="F:ATP binding"/>
    <property type="evidence" value="ECO:0007669"/>
    <property type="project" value="InterPro"/>
</dbReference>
<dbReference type="Pfam" id="PF02861">
    <property type="entry name" value="Clp_N"/>
    <property type="match status" value="1"/>
</dbReference>
<reference evidence="7" key="1">
    <citation type="submission" date="2020-03" db="EMBL/GenBank/DDBJ databases">
        <title>Castanea mollissima Vanexum genome sequencing.</title>
        <authorList>
            <person name="Staton M."/>
        </authorList>
    </citation>
    <scope>NUCLEOTIDE SEQUENCE</scope>
    <source>
        <tissue evidence="7">Leaf</tissue>
    </source>
</reference>
<dbReference type="Pfam" id="PF23569">
    <property type="entry name" value="NBD_SMAX1"/>
    <property type="match status" value="1"/>
</dbReference>
<dbReference type="Gene3D" id="3.40.50.300">
    <property type="entry name" value="P-loop containing nucleotide triphosphate hydrolases"/>
    <property type="match status" value="1"/>
</dbReference>
<dbReference type="PROSITE" id="PS51903">
    <property type="entry name" value="CLP_R"/>
    <property type="match status" value="1"/>
</dbReference>
<evidence type="ECO:0000313" key="8">
    <source>
        <dbReference type="Proteomes" id="UP000737018"/>
    </source>
</evidence>
<evidence type="ECO:0000313" key="7">
    <source>
        <dbReference type="EMBL" id="KAF3958771.1"/>
    </source>
</evidence>
<name>A0A8J4R7U2_9ROSI</name>
<evidence type="ECO:0000256" key="3">
    <source>
        <dbReference type="ARBA" id="ARBA00023015"/>
    </source>
</evidence>
<comment type="similarity">
    <text evidence="1">Belongs to the ClpA/ClpB family.</text>
</comment>
<dbReference type="GO" id="GO:0016887">
    <property type="term" value="F:ATP hydrolysis activity"/>
    <property type="evidence" value="ECO:0007669"/>
    <property type="project" value="InterPro"/>
</dbReference>
<keyword evidence="8" id="KW-1185">Reference proteome</keyword>
<evidence type="ECO:0000256" key="5">
    <source>
        <dbReference type="PROSITE-ProRule" id="PRU01251"/>
    </source>
</evidence>
<dbReference type="CDD" id="cd19499">
    <property type="entry name" value="RecA-like_ClpB_Hsp104-like"/>
    <property type="match status" value="1"/>
</dbReference>
<dbReference type="EMBL" id="JRKL02002479">
    <property type="protein sequence ID" value="KAF3958771.1"/>
    <property type="molecule type" value="Genomic_DNA"/>
</dbReference>
<feature type="domain" description="Clp R" evidence="6">
    <location>
        <begin position="8"/>
        <end position="179"/>
    </location>
</feature>
<dbReference type="Gene3D" id="1.10.1780.10">
    <property type="entry name" value="Clp, N-terminal domain"/>
    <property type="match status" value="1"/>
</dbReference>
<dbReference type="InterPro" id="IPR027417">
    <property type="entry name" value="P-loop_NTPase"/>
</dbReference>
<dbReference type="SUPFAM" id="SSF81923">
    <property type="entry name" value="Double Clp-N motif"/>
    <property type="match status" value="1"/>
</dbReference>
<keyword evidence="4" id="KW-0804">Transcription</keyword>
<dbReference type="InterPro" id="IPR003959">
    <property type="entry name" value="ATPase_AAA_core"/>
</dbReference>
<accession>A0A8J4R7U2</accession>
<dbReference type="InterPro" id="IPR004176">
    <property type="entry name" value="Clp_R_N"/>
</dbReference>
<comment type="caution">
    <text evidence="7">The sequence shown here is derived from an EMBL/GenBank/DDBJ whole genome shotgun (WGS) entry which is preliminary data.</text>
</comment>
<dbReference type="InterPro" id="IPR036628">
    <property type="entry name" value="Clp_N_dom_sf"/>
</dbReference>
<gene>
    <name evidence="7" type="ORF">CMV_016351</name>
</gene>
<dbReference type="AlphaFoldDB" id="A0A8J4R7U2"/>